<dbReference type="Pfam" id="PF09955">
    <property type="entry name" value="DUF2189"/>
    <property type="match status" value="1"/>
</dbReference>
<keyword evidence="1" id="KW-1133">Transmembrane helix</keyword>
<comment type="caution">
    <text evidence="2">The sequence shown here is derived from an EMBL/GenBank/DDBJ whole genome shotgun (WGS) entry which is preliminary data.</text>
</comment>
<dbReference type="Proteomes" id="UP000295135">
    <property type="component" value="Unassembled WGS sequence"/>
</dbReference>
<organism evidence="2 3">
    <name type="scientific">Sulfuritortus calidifontis</name>
    <dbReference type="NCBI Taxonomy" id="1914471"/>
    <lineage>
        <taxon>Bacteria</taxon>
        <taxon>Pseudomonadati</taxon>
        <taxon>Pseudomonadota</taxon>
        <taxon>Betaproteobacteria</taxon>
        <taxon>Nitrosomonadales</taxon>
        <taxon>Thiobacillaceae</taxon>
        <taxon>Sulfuritortus</taxon>
    </lineage>
</organism>
<evidence type="ECO:0000313" key="2">
    <source>
        <dbReference type="EMBL" id="TCS73048.1"/>
    </source>
</evidence>
<feature type="transmembrane region" description="Helical" evidence="1">
    <location>
        <begin position="165"/>
        <end position="187"/>
    </location>
</feature>
<dbReference type="AlphaFoldDB" id="A0A4R3JXC9"/>
<feature type="transmembrane region" description="Helical" evidence="1">
    <location>
        <begin position="70"/>
        <end position="90"/>
    </location>
</feature>
<feature type="transmembrane region" description="Helical" evidence="1">
    <location>
        <begin position="135"/>
        <end position="158"/>
    </location>
</feature>
<dbReference type="InterPro" id="IPR018692">
    <property type="entry name" value="DUF2189"/>
</dbReference>
<keyword evidence="1" id="KW-0472">Membrane</keyword>
<name>A0A4R3JXC9_9PROT</name>
<dbReference type="EMBL" id="SLZY01000003">
    <property type="protein sequence ID" value="TCS73048.1"/>
    <property type="molecule type" value="Genomic_DNA"/>
</dbReference>
<feature type="transmembrane region" description="Helical" evidence="1">
    <location>
        <begin position="41"/>
        <end position="64"/>
    </location>
</feature>
<accession>A0A4R3JXC9</accession>
<dbReference type="RefSeq" id="WP_126462266.1">
    <property type="nucleotide sequence ID" value="NZ_AP018721.1"/>
</dbReference>
<evidence type="ECO:0000256" key="1">
    <source>
        <dbReference type="SAM" id="Phobius"/>
    </source>
</evidence>
<gene>
    <name evidence="2" type="ORF">EDC61_103171</name>
</gene>
<dbReference type="OrthoDB" id="5621705at2"/>
<reference evidence="2 3" key="1">
    <citation type="submission" date="2019-03" db="EMBL/GenBank/DDBJ databases">
        <title>Genomic Encyclopedia of Type Strains, Phase IV (KMG-IV): sequencing the most valuable type-strain genomes for metagenomic binning, comparative biology and taxonomic classification.</title>
        <authorList>
            <person name="Goeker M."/>
        </authorList>
    </citation>
    <scope>NUCLEOTIDE SEQUENCE [LARGE SCALE GENOMIC DNA]</scope>
    <source>
        <strain evidence="2 3">DSM 103923</strain>
    </source>
</reference>
<proteinExistence type="predicted"/>
<feature type="transmembrane region" description="Helical" evidence="1">
    <location>
        <begin position="215"/>
        <end position="244"/>
    </location>
</feature>
<evidence type="ECO:0000313" key="3">
    <source>
        <dbReference type="Proteomes" id="UP000295135"/>
    </source>
</evidence>
<protein>
    <submittedName>
        <fullName evidence="2">Putative membrane protein</fullName>
    </submittedName>
</protein>
<feature type="transmembrane region" description="Helical" evidence="1">
    <location>
        <begin position="111"/>
        <end position="129"/>
    </location>
</feature>
<keyword evidence="1" id="KW-0812">Transmembrane</keyword>
<keyword evidence="3" id="KW-1185">Reference proteome</keyword>
<sequence length="259" mass="28243">MNRTAVCSTSPHIALPCVYRVDWSRPFTWLREGLGDFGRNWMLSMSLGMVFSLFGYAVVSHFLYKSHLAMALTAGFLLIAPFLAIGFYGISCKLEDKAAGEDKAFACIRHNAASIGLFGLLLAFILSGWERLSAILVALMLRGDVVSLGPFSFSVLWAAEHWQFVAAYVGFGAVLAALVFAISVISLPMMMDRTVDVVTAVITSLTVVRQNFVPMLVWAAIIVALTALGIATLFVGMVVIFPLLGHASWHAYRDLVQAE</sequence>